<sequence>MAGKAWKFGDDVDTDAVIPGRFLILNDAKDLAKHAFEGVRPEFKDNVKEGDFIVAGENFGCGSSREHAPLAIKGAGVKCVIAKSFARIFFRNSVNIGVPLLECKDADRIAEGDMLEVDMEKGIIKNVTKNEIYSSTPIPDFLMDIVRSGGLIEFTRKIVERKNRG</sequence>
<evidence type="ECO:0000256" key="10">
    <source>
        <dbReference type="HAMAP-Rule" id="MF_01032"/>
    </source>
</evidence>
<dbReference type="Gene3D" id="3.20.19.10">
    <property type="entry name" value="Aconitase, domain 4"/>
    <property type="match status" value="1"/>
</dbReference>
<evidence type="ECO:0000256" key="4">
    <source>
        <dbReference type="ARBA" id="ARBA00009869"/>
    </source>
</evidence>
<accession>A0AAP2REQ4</accession>
<dbReference type="HAMAP" id="MF_01032">
    <property type="entry name" value="LeuD_type2"/>
    <property type="match status" value="1"/>
</dbReference>
<keyword evidence="7 10" id="KW-0028">Amino-acid biosynthesis</keyword>
<evidence type="ECO:0000256" key="9">
    <source>
        <dbReference type="ARBA" id="ARBA00023304"/>
    </source>
</evidence>
<comment type="caution">
    <text evidence="12">The sequence shown here is derived from an EMBL/GenBank/DDBJ whole genome shotgun (WGS) entry which is preliminary data.</text>
</comment>
<dbReference type="CDD" id="cd01577">
    <property type="entry name" value="IPMI_Swivel"/>
    <property type="match status" value="1"/>
</dbReference>
<dbReference type="GO" id="GO:0003861">
    <property type="term" value="F:3-isopropylmalate dehydratase activity"/>
    <property type="evidence" value="ECO:0007669"/>
    <property type="project" value="UniProtKB-UniRule"/>
</dbReference>
<protein>
    <recommendedName>
        <fullName evidence="10">3-isopropylmalate dehydratase small subunit</fullName>
        <ecNumber evidence="10">4.2.1.33</ecNumber>
    </recommendedName>
    <alternativeName>
        <fullName evidence="10">Alpha-IPM isomerase</fullName>
        <shortName evidence="10">IPMI</shortName>
    </alternativeName>
    <alternativeName>
        <fullName evidence="10">Isopropylmalate isomerase</fullName>
    </alternativeName>
</protein>
<dbReference type="Pfam" id="PF00694">
    <property type="entry name" value="Aconitase_C"/>
    <property type="match status" value="1"/>
</dbReference>
<keyword evidence="8 10" id="KW-0456">Lyase</keyword>
<dbReference type="InterPro" id="IPR033940">
    <property type="entry name" value="IPMI_Swivel"/>
</dbReference>
<name>A0AAP2REQ4_9EURY</name>
<dbReference type="PANTHER" id="PTHR43345">
    <property type="entry name" value="3-ISOPROPYLMALATE DEHYDRATASE SMALL SUBUNIT 2-RELATED-RELATED"/>
    <property type="match status" value="1"/>
</dbReference>
<dbReference type="SUPFAM" id="SSF52016">
    <property type="entry name" value="LeuD/IlvD-like"/>
    <property type="match status" value="1"/>
</dbReference>
<comment type="function">
    <text evidence="2 10">Catalyzes the isomerization between 2-isopropylmalate and 3-isopropylmalate, via the formation of 2-isopropylmaleate.</text>
</comment>
<evidence type="ECO:0000256" key="6">
    <source>
        <dbReference type="ARBA" id="ARBA00022430"/>
    </source>
</evidence>
<evidence type="ECO:0000313" key="13">
    <source>
        <dbReference type="Proteomes" id="UP001320159"/>
    </source>
</evidence>
<evidence type="ECO:0000256" key="5">
    <source>
        <dbReference type="ARBA" id="ARBA00011271"/>
    </source>
</evidence>
<dbReference type="InterPro" id="IPR015928">
    <property type="entry name" value="Aconitase/3IPM_dehydase_swvl"/>
</dbReference>
<comment type="subunit">
    <text evidence="5 10">Heterodimer of LeuC and LeuD.</text>
</comment>
<comment type="caution">
    <text evidence="10">Lacks conserved residue(s) required for the propagation of feature annotation.</text>
</comment>
<evidence type="ECO:0000256" key="3">
    <source>
        <dbReference type="ARBA" id="ARBA00004729"/>
    </source>
</evidence>
<comment type="similarity">
    <text evidence="4 10">Belongs to the LeuD family. LeuD type 2 subfamily.</text>
</comment>
<comment type="pathway">
    <text evidence="3 10">Amino-acid biosynthesis; L-leucine biosynthesis; L-leucine from 3-methyl-2-oxobutanoate: step 2/4.</text>
</comment>
<evidence type="ECO:0000259" key="11">
    <source>
        <dbReference type="Pfam" id="PF00694"/>
    </source>
</evidence>
<dbReference type="PANTHER" id="PTHR43345:SF9">
    <property type="entry name" value="3-ISOPROPYLMALATE DEHYDRATASE SMALL SUBUNIT"/>
    <property type="match status" value="1"/>
</dbReference>
<dbReference type="AlphaFoldDB" id="A0AAP2REQ4"/>
<keyword evidence="13" id="KW-1185">Reference proteome</keyword>
<gene>
    <name evidence="10" type="primary">leuD</name>
    <name evidence="12" type="ORF">CUJ83_10515</name>
</gene>
<evidence type="ECO:0000256" key="8">
    <source>
        <dbReference type="ARBA" id="ARBA00023239"/>
    </source>
</evidence>
<dbReference type="InterPro" id="IPR050075">
    <property type="entry name" value="LeuD"/>
</dbReference>
<dbReference type="GO" id="GO:0009098">
    <property type="term" value="P:L-leucine biosynthetic process"/>
    <property type="evidence" value="ECO:0007669"/>
    <property type="project" value="UniProtKB-UniRule"/>
</dbReference>
<dbReference type="InterPro" id="IPR000573">
    <property type="entry name" value="AconitaseA/IPMdHydase_ssu_swvl"/>
</dbReference>
<dbReference type="Proteomes" id="UP001320159">
    <property type="component" value="Unassembled WGS sequence"/>
</dbReference>
<organism evidence="12 13">
    <name type="scientific">Methanooceanicella nereidis</name>
    <dbReference type="NCBI Taxonomy" id="2052831"/>
    <lineage>
        <taxon>Archaea</taxon>
        <taxon>Methanobacteriati</taxon>
        <taxon>Methanobacteriota</taxon>
        <taxon>Stenosarchaea group</taxon>
        <taxon>Methanomicrobia</taxon>
        <taxon>Methanocellales</taxon>
        <taxon>Methanocellaceae</taxon>
        <taxon>Methanooceanicella</taxon>
    </lineage>
</organism>
<dbReference type="NCBIfam" id="TIGR02087">
    <property type="entry name" value="LEUD_arch"/>
    <property type="match status" value="1"/>
</dbReference>
<evidence type="ECO:0000256" key="1">
    <source>
        <dbReference type="ARBA" id="ARBA00000491"/>
    </source>
</evidence>
<feature type="domain" description="Aconitase A/isopropylmalate dehydratase small subunit swivel" evidence="11">
    <location>
        <begin position="47"/>
        <end position="100"/>
    </location>
</feature>
<dbReference type="FunFam" id="3.20.19.10:FF:000007">
    <property type="entry name" value="Isopropylmalate/citramalate isomerase small subunit"/>
    <property type="match status" value="1"/>
</dbReference>
<dbReference type="EMBL" id="PGCK01000008">
    <property type="protein sequence ID" value="MCD1295431.1"/>
    <property type="molecule type" value="Genomic_DNA"/>
</dbReference>
<reference evidence="12 13" key="1">
    <citation type="submission" date="2017-11" db="EMBL/GenBank/DDBJ databases">
        <title>Isolation and Characterization of Family Methanocellaceae Species from Potential Methane Hydrate Area Offshore Southwestern Taiwan.</title>
        <authorList>
            <person name="Zhang W.-L."/>
            <person name="Chen W.-C."/>
            <person name="Lai M.-C."/>
            <person name="Chen S.-C."/>
        </authorList>
    </citation>
    <scope>NUCLEOTIDE SEQUENCE [LARGE SCALE GENOMIC DNA]</scope>
    <source>
        <strain evidence="12 13">CWC-04</strain>
    </source>
</reference>
<dbReference type="RefSeq" id="WP_230742284.1">
    <property type="nucleotide sequence ID" value="NZ_PGCK01000008.1"/>
</dbReference>
<proteinExistence type="inferred from homology"/>
<evidence type="ECO:0000256" key="2">
    <source>
        <dbReference type="ARBA" id="ARBA00002695"/>
    </source>
</evidence>
<evidence type="ECO:0000256" key="7">
    <source>
        <dbReference type="ARBA" id="ARBA00022605"/>
    </source>
</evidence>
<keyword evidence="6 10" id="KW-0432">Leucine biosynthesis</keyword>
<evidence type="ECO:0000313" key="12">
    <source>
        <dbReference type="EMBL" id="MCD1295431.1"/>
    </source>
</evidence>
<dbReference type="InterPro" id="IPR011827">
    <property type="entry name" value="LeuD_type2/HacB/DmdB"/>
</dbReference>
<keyword evidence="9 10" id="KW-0100">Branched-chain amino acid biosynthesis</keyword>
<dbReference type="EC" id="4.2.1.33" evidence="10"/>
<comment type="catalytic activity">
    <reaction evidence="1 10">
        <text>(2R,3S)-3-isopropylmalate = (2S)-2-isopropylmalate</text>
        <dbReference type="Rhea" id="RHEA:32287"/>
        <dbReference type="ChEBI" id="CHEBI:1178"/>
        <dbReference type="ChEBI" id="CHEBI:35121"/>
        <dbReference type="EC" id="4.2.1.33"/>
    </reaction>
</comment>